<dbReference type="GO" id="GO:0030313">
    <property type="term" value="C:cell envelope"/>
    <property type="evidence" value="ECO:0007669"/>
    <property type="project" value="UniProtKB-SubCell"/>
</dbReference>
<dbReference type="Gene3D" id="3.40.30.10">
    <property type="entry name" value="Glutaredoxin"/>
    <property type="match status" value="1"/>
</dbReference>
<proteinExistence type="predicted"/>
<protein>
    <submittedName>
        <fullName evidence="6">Peroxiredoxin</fullName>
    </submittedName>
</protein>
<dbReference type="RefSeq" id="WP_074237723.1">
    <property type="nucleotide sequence ID" value="NZ_FSRA01000001.1"/>
</dbReference>
<dbReference type="InterPro" id="IPR017937">
    <property type="entry name" value="Thioredoxin_CS"/>
</dbReference>
<feature type="domain" description="Thioredoxin" evidence="5">
    <location>
        <begin position="234"/>
        <end position="374"/>
    </location>
</feature>
<dbReference type="InterPro" id="IPR036249">
    <property type="entry name" value="Thioredoxin-like_sf"/>
</dbReference>
<dbReference type="InterPro" id="IPR013766">
    <property type="entry name" value="Thioredoxin_domain"/>
</dbReference>
<keyword evidence="2" id="KW-0201">Cytochrome c-type biogenesis</keyword>
<sequence>MKVLLLFAALFAQSNEYTLTIKLNKLKKPAKAYLIKDYGWTNQQVLDSAEIQKNTFRFSGQLDEPSKVHVLIDHSGQGITKWEKTADVLDLYLEKGSTEIAGNDLIKNAKIKGGPVNRDHHFYKQVVLPPLERITQSINSSYLAASDQQKKDPKFMDSLMKGYRAAAKETDSLKYVFIRQHPDSYISLEALIEVAGKDVDVPHIEPVFKTLSPSVRSTRTAREFAKTLYDLGPLSIGAIAPDFSQQDVNDKPVKLSDFRGKYVLLDFWASWCGPCRAENPNVVKAFHAYADKNFTVLGVSLDQPGKKAAWLAAIEKDGLPWVQVSDLQFWNNAAAKLYQVRAIPQNFLIDPNGKIVAKNLRGEELEEKLKALLK</sequence>
<dbReference type="SUPFAM" id="SSF52833">
    <property type="entry name" value="Thioredoxin-like"/>
    <property type="match status" value="1"/>
</dbReference>
<evidence type="ECO:0000256" key="3">
    <source>
        <dbReference type="ARBA" id="ARBA00023157"/>
    </source>
</evidence>
<dbReference type="GO" id="GO:0016209">
    <property type="term" value="F:antioxidant activity"/>
    <property type="evidence" value="ECO:0007669"/>
    <property type="project" value="InterPro"/>
</dbReference>
<dbReference type="InterPro" id="IPR000866">
    <property type="entry name" value="AhpC/TSA"/>
</dbReference>
<dbReference type="Proteomes" id="UP000185003">
    <property type="component" value="Unassembled WGS sequence"/>
</dbReference>
<reference evidence="6 7" key="1">
    <citation type="submission" date="2016-11" db="EMBL/GenBank/DDBJ databases">
        <authorList>
            <person name="Jaros S."/>
            <person name="Januszkiewicz K."/>
            <person name="Wedrychowicz H."/>
        </authorList>
    </citation>
    <scope>NUCLEOTIDE SEQUENCE [LARGE SCALE GENOMIC DNA]</scope>
    <source>
        <strain evidence="6 7">DSM 24787</strain>
    </source>
</reference>
<organism evidence="6 7">
    <name type="scientific">Chitinophaga niabensis</name>
    <dbReference type="NCBI Taxonomy" id="536979"/>
    <lineage>
        <taxon>Bacteria</taxon>
        <taxon>Pseudomonadati</taxon>
        <taxon>Bacteroidota</taxon>
        <taxon>Chitinophagia</taxon>
        <taxon>Chitinophagales</taxon>
        <taxon>Chitinophagaceae</taxon>
        <taxon>Chitinophaga</taxon>
    </lineage>
</organism>
<accession>A0A1N6DC38</accession>
<dbReference type="STRING" id="536979.SAMN04488055_0599"/>
<dbReference type="PANTHER" id="PTHR42852">
    <property type="entry name" value="THIOL:DISULFIDE INTERCHANGE PROTEIN DSBE"/>
    <property type="match status" value="1"/>
</dbReference>
<comment type="subcellular location">
    <subcellularLocation>
        <location evidence="1">Cell envelope</location>
    </subcellularLocation>
</comment>
<dbReference type="OrthoDB" id="750178at2"/>
<dbReference type="AlphaFoldDB" id="A0A1N6DC38"/>
<keyword evidence="7" id="KW-1185">Reference proteome</keyword>
<dbReference type="InterPro" id="IPR050553">
    <property type="entry name" value="Thioredoxin_ResA/DsbE_sf"/>
</dbReference>
<evidence type="ECO:0000259" key="5">
    <source>
        <dbReference type="PROSITE" id="PS51352"/>
    </source>
</evidence>
<dbReference type="PANTHER" id="PTHR42852:SF6">
    <property type="entry name" value="THIOL:DISULFIDE INTERCHANGE PROTEIN DSBE"/>
    <property type="match status" value="1"/>
</dbReference>
<keyword evidence="3" id="KW-1015">Disulfide bond</keyword>
<dbReference type="EMBL" id="FSRA01000001">
    <property type="protein sequence ID" value="SIN68361.1"/>
    <property type="molecule type" value="Genomic_DNA"/>
</dbReference>
<dbReference type="PROSITE" id="PS51352">
    <property type="entry name" value="THIOREDOXIN_2"/>
    <property type="match status" value="1"/>
</dbReference>
<evidence type="ECO:0000313" key="6">
    <source>
        <dbReference type="EMBL" id="SIN68361.1"/>
    </source>
</evidence>
<evidence type="ECO:0000256" key="2">
    <source>
        <dbReference type="ARBA" id="ARBA00022748"/>
    </source>
</evidence>
<dbReference type="Pfam" id="PF14289">
    <property type="entry name" value="DUF4369"/>
    <property type="match status" value="1"/>
</dbReference>
<dbReference type="Pfam" id="PF00578">
    <property type="entry name" value="AhpC-TSA"/>
    <property type="match status" value="1"/>
</dbReference>
<gene>
    <name evidence="6" type="ORF">SAMN04488055_0599</name>
</gene>
<dbReference type="PROSITE" id="PS00194">
    <property type="entry name" value="THIOREDOXIN_1"/>
    <property type="match status" value="1"/>
</dbReference>
<evidence type="ECO:0000256" key="4">
    <source>
        <dbReference type="ARBA" id="ARBA00023284"/>
    </source>
</evidence>
<dbReference type="GO" id="GO:0016491">
    <property type="term" value="F:oxidoreductase activity"/>
    <property type="evidence" value="ECO:0007669"/>
    <property type="project" value="InterPro"/>
</dbReference>
<dbReference type="GO" id="GO:0017004">
    <property type="term" value="P:cytochrome complex assembly"/>
    <property type="evidence" value="ECO:0007669"/>
    <property type="project" value="UniProtKB-KW"/>
</dbReference>
<keyword evidence="4" id="KW-0676">Redox-active center</keyword>
<dbReference type="InterPro" id="IPR025380">
    <property type="entry name" value="DUF4369"/>
</dbReference>
<evidence type="ECO:0000256" key="1">
    <source>
        <dbReference type="ARBA" id="ARBA00004196"/>
    </source>
</evidence>
<dbReference type="CDD" id="cd02966">
    <property type="entry name" value="TlpA_like_family"/>
    <property type="match status" value="1"/>
</dbReference>
<name>A0A1N6DC38_9BACT</name>
<evidence type="ECO:0000313" key="7">
    <source>
        <dbReference type="Proteomes" id="UP000185003"/>
    </source>
</evidence>